<feature type="disulfide bond" evidence="15">
    <location>
        <begin position="53"/>
        <end position="86"/>
    </location>
</feature>
<evidence type="ECO:0000313" key="21">
    <source>
        <dbReference type="Proteomes" id="UP000799440"/>
    </source>
</evidence>
<evidence type="ECO:0000256" key="16">
    <source>
        <dbReference type="SAM" id="MobiDB-lite"/>
    </source>
</evidence>
<dbReference type="InterPro" id="IPR008427">
    <property type="entry name" value="Extracellular_membr_CFEM_dom"/>
</dbReference>
<accession>A0A6A6V848</accession>
<keyword evidence="4" id="KW-1003">Cell membrane</keyword>
<evidence type="ECO:0000256" key="15">
    <source>
        <dbReference type="PROSITE-ProRule" id="PRU01356"/>
    </source>
</evidence>
<dbReference type="Pfam" id="PF05730">
    <property type="entry name" value="CFEM"/>
    <property type="match status" value="1"/>
</dbReference>
<reference evidence="20" key="1">
    <citation type="journal article" date="2020" name="Stud. Mycol.">
        <title>101 Dothideomycetes genomes: a test case for predicting lifestyles and emergence of pathogens.</title>
        <authorList>
            <person name="Haridas S."/>
            <person name="Albert R."/>
            <person name="Binder M."/>
            <person name="Bloem J."/>
            <person name="Labutti K."/>
            <person name="Salamov A."/>
            <person name="Andreopoulos B."/>
            <person name="Baker S."/>
            <person name="Barry K."/>
            <person name="Bills G."/>
            <person name="Bluhm B."/>
            <person name="Cannon C."/>
            <person name="Castanera R."/>
            <person name="Culley D."/>
            <person name="Daum C."/>
            <person name="Ezra D."/>
            <person name="Gonzalez J."/>
            <person name="Henrissat B."/>
            <person name="Kuo A."/>
            <person name="Liang C."/>
            <person name="Lipzen A."/>
            <person name="Lutzoni F."/>
            <person name="Magnuson J."/>
            <person name="Mondo S."/>
            <person name="Nolan M."/>
            <person name="Ohm R."/>
            <person name="Pangilinan J."/>
            <person name="Park H.-J."/>
            <person name="Ramirez L."/>
            <person name="Alfaro M."/>
            <person name="Sun H."/>
            <person name="Tritt A."/>
            <person name="Yoshinaga Y."/>
            <person name="Zwiers L.-H."/>
            <person name="Turgeon B."/>
            <person name="Goodwin S."/>
            <person name="Spatafora J."/>
            <person name="Crous P."/>
            <person name="Grigoriev I."/>
        </authorList>
    </citation>
    <scope>NUCLEOTIDE SEQUENCE</scope>
    <source>
        <strain evidence="20">CBS 119925</strain>
    </source>
</reference>
<evidence type="ECO:0000313" key="20">
    <source>
        <dbReference type="EMBL" id="KAF2745491.1"/>
    </source>
</evidence>
<dbReference type="EMBL" id="MU006582">
    <property type="protein sequence ID" value="KAF2745491.1"/>
    <property type="molecule type" value="Genomic_DNA"/>
</dbReference>
<organism evidence="20 21">
    <name type="scientific">Sporormia fimetaria CBS 119925</name>
    <dbReference type="NCBI Taxonomy" id="1340428"/>
    <lineage>
        <taxon>Eukaryota</taxon>
        <taxon>Fungi</taxon>
        <taxon>Dikarya</taxon>
        <taxon>Ascomycota</taxon>
        <taxon>Pezizomycotina</taxon>
        <taxon>Dothideomycetes</taxon>
        <taxon>Pleosporomycetidae</taxon>
        <taxon>Pleosporales</taxon>
        <taxon>Sporormiaceae</taxon>
        <taxon>Sporormia</taxon>
    </lineage>
</organism>
<proteinExistence type="inferred from homology"/>
<keyword evidence="7" id="KW-0336">GPI-anchor</keyword>
<comment type="similarity">
    <text evidence="3">Belongs to the RBT5 family.</text>
</comment>
<keyword evidence="6 15" id="KW-0349">Heme</keyword>
<comment type="subcellular location">
    <subcellularLocation>
        <location evidence="1">Cell membrane</location>
        <topology evidence="1">Lipid-anchor</topology>
        <topology evidence="1">GPI-anchor</topology>
    </subcellularLocation>
    <subcellularLocation>
        <location evidence="2">Secreted</location>
    </subcellularLocation>
</comment>
<keyword evidence="9 18" id="KW-0732">Signal</keyword>
<dbReference type="PANTHER" id="PTHR37928">
    <property type="entry name" value="CFEM DOMAIN PROTEIN (AFU_ORTHOLOGUE AFUA_6G14090)"/>
    <property type="match status" value="1"/>
</dbReference>
<dbReference type="GO" id="GO:0005576">
    <property type="term" value="C:extracellular region"/>
    <property type="evidence" value="ECO:0007669"/>
    <property type="project" value="UniProtKB-SubCell"/>
</dbReference>
<evidence type="ECO:0000256" key="6">
    <source>
        <dbReference type="ARBA" id="ARBA00022617"/>
    </source>
</evidence>
<evidence type="ECO:0000256" key="8">
    <source>
        <dbReference type="ARBA" id="ARBA00022723"/>
    </source>
</evidence>
<keyword evidence="12 15" id="KW-1015">Disulfide bond</keyword>
<dbReference type="OrthoDB" id="3767534at2759"/>
<evidence type="ECO:0000256" key="3">
    <source>
        <dbReference type="ARBA" id="ARBA00010031"/>
    </source>
</evidence>
<feature type="binding site" description="axial binding residue" evidence="15">
    <location>
        <position position="48"/>
    </location>
    <ligand>
        <name>heme</name>
        <dbReference type="ChEBI" id="CHEBI:30413"/>
    </ligand>
    <ligandPart>
        <name>Fe</name>
        <dbReference type="ChEBI" id="CHEBI:18248"/>
    </ligandPart>
</feature>
<feature type="chain" id="PRO_5025692658" description="CFEM domain-containing protein" evidence="18">
    <location>
        <begin position="19"/>
        <end position="248"/>
    </location>
</feature>
<protein>
    <recommendedName>
        <fullName evidence="19">CFEM domain-containing protein</fullName>
    </recommendedName>
</protein>
<dbReference type="GO" id="GO:0005886">
    <property type="term" value="C:plasma membrane"/>
    <property type="evidence" value="ECO:0007669"/>
    <property type="project" value="UniProtKB-SubCell"/>
</dbReference>
<keyword evidence="5" id="KW-0964">Secreted</keyword>
<dbReference type="PROSITE" id="PS52012">
    <property type="entry name" value="CFEM"/>
    <property type="match status" value="1"/>
</dbReference>
<dbReference type="PANTHER" id="PTHR37928:SF2">
    <property type="entry name" value="GPI ANCHORED CFEM DOMAIN PROTEIN (AFU_ORTHOLOGUE AFUA_6G10580)"/>
    <property type="match status" value="1"/>
</dbReference>
<keyword evidence="11 17" id="KW-0472">Membrane</keyword>
<evidence type="ECO:0000256" key="5">
    <source>
        <dbReference type="ARBA" id="ARBA00022525"/>
    </source>
</evidence>
<sequence length="248" mass="26251">MLGSLILYLWTGLPIVAAISVDNPGLPSCAISCTISMFSNSRCDEMEDAECQCKMNAYESSMAPCVKDVCSTEDQEFILNMWIKTCEEFGVPVSINGTSLTSAPASDTTGFGIESTSKSTSPSEASTDSSLASADATNPQSKPSLSTATVAGLSVGVTLAVALLALGGFLFWRRRKRMSGPTVAQQADLLERSSDEEVVLVATTTKYAAESPPRYYELGGRTAQAHSELVDDHGMRVAHERGVRGVGS</sequence>
<comment type="caution">
    <text evidence="15">Lacks conserved residue(s) required for the propagation of feature annotation.</text>
</comment>
<evidence type="ECO:0000256" key="18">
    <source>
        <dbReference type="SAM" id="SignalP"/>
    </source>
</evidence>
<evidence type="ECO:0000256" key="1">
    <source>
        <dbReference type="ARBA" id="ARBA00004609"/>
    </source>
</evidence>
<evidence type="ECO:0000256" key="10">
    <source>
        <dbReference type="ARBA" id="ARBA00023004"/>
    </source>
</evidence>
<feature type="signal peptide" evidence="18">
    <location>
        <begin position="1"/>
        <end position="18"/>
    </location>
</feature>
<evidence type="ECO:0000256" key="2">
    <source>
        <dbReference type="ARBA" id="ARBA00004613"/>
    </source>
</evidence>
<evidence type="ECO:0000256" key="17">
    <source>
        <dbReference type="SAM" id="Phobius"/>
    </source>
</evidence>
<dbReference type="AlphaFoldDB" id="A0A6A6V848"/>
<feature type="transmembrane region" description="Helical" evidence="17">
    <location>
        <begin position="150"/>
        <end position="172"/>
    </location>
</feature>
<keyword evidence="17" id="KW-0812">Transmembrane</keyword>
<dbReference type="Proteomes" id="UP000799440">
    <property type="component" value="Unassembled WGS sequence"/>
</dbReference>
<keyword evidence="17" id="KW-1133">Transmembrane helix</keyword>
<gene>
    <name evidence="20" type="ORF">M011DRAFT_488097</name>
</gene>
<evidence type="ECO:0000256" key="7">
    <source>
        <dbReference type="ARBA" id="ARBA00022622"/>
    </source>
</evidence>
<feature type="domain" description="CFEM" evidence="19">
    <location>
        <begin position="1"/>
        <end position="111"/>
    </location>
</feature>
<evidence type="ECO:0000259" key="19">
    <source>
        <dbReference type="PROSITE" id="PS52012"/>
    </source>
</evidence>
<dbReference type="GO" id="GO:0046872">
    <property type="term" value="F:metal ion binding"/>
    <property type="evidence" value="ECO:0007669"/>
    <property type="project" value="UniProtKB-UniRule"/>
</dbReference>
<evidence type="ECO:0000256" key="14">
    <source>
        <dbReference type="ARBA" id="ARBA00023288"/>
    </source>
</evidence>
<dbReference type="InterPro" id="IPR051735">
    <property type="entry name" value="CFEM_domain"/>
</dbReference>
<feature type="compositionally biased region" description="Low complexity" evidence="16">
    <location>
        <begin position="115"/>
        <end position="137"/>
    </location>
</feature>
<keyword evidence="14" id="KW-0449">Lipoprotein</keyword>
<feature type="region of interest" description="Disordered" evidence="16">
    <location>
        <begin position="102"/>
        <end position="145"/>
    </location>
</feature>
<evidence type="ECO:0000256" key="4">
    <source>
        <dbReference type="ARBA" id="ARBA00022475"/>
    </source>
</evidence>
<keyword evidence="13" id="KW-0325">Glycoprotein</keyword>
<evidence type="ECO:0000256" key="12">
    <source>
        <dbReference type="ARBA" id="ARBA00023157"/>
    </source>
</evidence>
<evidence type="ECO:0000256" key="9">
    <source>
        <dbReference type="ARBA" id="ARBA00022729"/>
    </source>
</evidence>
<dbReference type="SMART" id="SM00747">
    <property type="entry name" value="CFEM"/>
    <property type="match status" value="1"/>
</dbReference>
<evidence type="ECO:0000256" key="13">
    <source>
        <dbReference type="ARBA" id="ARBA00023180"/>
    </source>
</evidence>
<evidence type="ECO:0000256" key="11">
    <source>
        <dbReference type="ARBA" id="ARBA00023136"/>
    </source>
</evidence>
<keyword evidence="21" id="KW-1185">Reference proteome</keyword>
<dbReference type="GO" id="GO:0098552">
    <property type="term" value="C:side of membrane"/>
    <property type="evidence" value="ECO:0007669"/>
    <property type="project" value="UniProtKB-KW"/>
</dbReference>
<dbReference type="CDD" id="cd12087">
    <property type="entry name" value="TM_EGFR-like"/>
    <property type="match status" value="1"/>
</dbReference>
<keyword evidence="10 15" id="KW-0408">Iron</keyword>
<keyword evidence="8 15" id="KW-0479">Metal-binding</keyword>
<name>A0A6A6V848_9PLEO</name>